<protein>
    <submittedName>
        <fullName evidence="2">Uncharacterized protein</fullName>
    </submittedName>
</protein>
<feature type="region of interest" description="Disordered" evidence="1">
    <location>
        <begin position="66"/>
        <end position="87"/>
    </location>
</feature>
<reference evidence="2 3" key="1">
    <citation type="submission" date="2019-05" db="EMBL/GenBank/DDBJ databases">
        <title>Another draft genome of Portunus trituberculatus and its Hox gene families provides insights of decapod evolution.</title>
        <authorList>
            <person name="Jeong J.-H."/>
            <person name="Song I."/>
            <person name="Kim S."/>
            <person name="Choi T."/>
            <person name="Kim D."/>
            <person name="Ryu S."/>
            <person name="Kim W."/>
        </authorList>
    </citation>
    <scope>NUCLEOTIDE SEQUENCE [LARGE SCALE GENOMIC DNA]</scope>
    <source>
        <tissue evidence="2">Muscle</tissue>
    </source>
</reference>
<name>A0A5B7EXW4_PORTR</name>
<dbReference type="EMBL" id="VSRR010004030">
    <property type="protein sequence ID" value="MPC38285.1"/>
    <property type="molecule type" value="Genomic_DNA"/>
</dbReference>
<dbReference type="AlphaFoldDB" id="A0A5B7EXW4"/>
<sequence length="87" mass="9590">MIEAIRPYLPSTRCLRLLISILCCRGSNLPRCLLAISSVVLMGRATLQHSANFAWELSTTPRVSGPGVLRGGERTVKSSEERRESGY</sequence>
<feature type="compositionally biased region" description="Basic and acidic residues" evidence="1">
    <location>
        <begin position="71"/>
        <end position="87"/>
    </location>
</feature>
<organism evidence="2 3">
    <name type="scientific">Portunus trituberculatus</name>
    <name type="common">Swimming crab</name>
    <name type="synonym">Neptunus trituberculatus</name>
    <dbReference type="NCBI Taxonomy" id="210409"/>
    <lineage>
        <taxon>Eukaryota</taxon>
        <taxon>Metazoa</taxon>
        <taxon>Ecdysozoa</taxon>
        <taxon>Arthropoda</taxon>
        <taxon>Crustacea</taxon>
        <taxon>Multicrustacea</taxon>
        <taxon>Malacostraca</taxon>
        <taxon>Eumalacostraca</taxon>
        <taxon>Eucarida</taxon>
        <taxon>Decapoda</taxon>
        <taxon>Pleocyemata</taxon>
        <taxon>Brachyura</taxon>
        <taxon>Eubrachyura</taxon>
        <taxon>Portunoidea</taxon>
        <taxon>Portunidae</taxon>
        <taxon>Portuninae</taxon>
        <taxon>Portunus</taxon>
    </lineage>
</organism>
<dbReference type="Proteomes" id="UP000324222">
    <property type="component" value="Unassembled WGS sequence"/>
</dbReference>
<evidence type="ECO:0000256" key="1">
    <source>
        <dbReference type="SAM" id="MobiDB-lite"/>
    </source>
</evidence>
<proteinExistence type="predicted"/>
<comment type="caution">
    <text evidence="2">The sequence shown here is derived from an EMBL/GenBank/DDBJ whole genome shotgun (WGS) entry which is preliminary data.</text>
</comment>
<gene>
    <name evidence="2" type="ORF">E2C01_031791</name>
</gene>
<evidence type="ECO:0000313" key="2">
    <source>
        <dbReference type="EMBL" id="MPC38285.1"/>
    </source>
</evidence>
<keyword evidence="3" id="KW-1185">Reference proteome</keyword>
<accession>A0A5B7EXW4</accession>
<evidence type="ECO:0000313" key="3">
    <source>
        <dbReference type="Proteomes" id="UP000324222"/>
    </source>
</evidence>